<reference evidence="3 4" key="1">
    <citation type="journal article" date="2023" name="Sci. Data">
        <title>Genome assembly of the Korean intertidal mud-creeper Batillaria attramentaria.</title>
        <authorList>
            <person name="Patra A.K."/>
            <person name="Ho P.T."/>
            <person name="Jun S."/>
            <person name="Lee S.J."/>
            <person name="Kim Y."/>
            <person name="Won Y.J."/>
        </authorList>
    </citation>
    <scope>NUCLEOTIDE SEQUENCE [LARGE SCALE GENOMIC DNA]</scope>
    <source>
        <strain evidence="3">Wonlab-2016</strain>
    </source>
</reference>
<feature type="compositionally biased region" description="Polar residues" evidence="2">
    <location>
        <begin position="50"/>
        <end position="60"/>
    </location>
</feature>
<comment type="caution">
    <text evidence="3">The sequence shown here is derived from an EMBL/GenBank/DDBJ whole genome shotgun (WGS) entry which is preliminary data.</text>
</comment>
<accession>A0ABD0LRY5</accession>
<evidence type="ECO:0000256" key="2">
    <source>
        <dbReference type="SAM" id="MobiDB-lite"/>
    </source>
</evidence>
<dbReference type="Proteomes" id="UP001519460">
    <property type="component" value="Unassembled WGS sequence"/>
</dbReference>
<dbReference type="EMBL" id="JACVVK020000029">
    <property type="protein sequence ID" value="KAK7501813.1"/>
    <property type="molecule type" value="Genomic_DNA"/>
</dbReference>
<dbReference type="PANTHER" id="PTHR15907">
    <property type="entry name" value="DUF614 FAMILY PROTEIN-RELATED"/>
    <property type="match status" value="1"/>
</dbReference>
<proteinExistence type="inferred from homology"/>
<name>A0ABD0LRY5_9CAEN</name>
<dbReference type="NCBIfam" id="TIGR01571">
    <property type="entry name" value="A_thal_Cys_rich"/>
    <property type="match status" value="1"/>
</dbReference>
<gene>
    <name evidence="3" type="ORF">BaRGS_00006899</name>
</gene>
<dbReference type="Pfam" id="PF04749">
    <property type="entry name" value="PLAC8"/>
    <property type="match status" value="1"/>
</dbReference>
<dbReference type="AlphaFoldDB" id="A0ABD0LRY5"/>
<evidence type="ECO:0000313" key="3">
    <source>
        <dbReference type="EMBL" id="KAK7501813.1"/>
    </source>
</evidence>
<organism evidence="3 4">
    <name type="scientific">Batillaria attramentaria</name>
    <dbReference type="NCBI Taxonomy" id="370345"/>
    <lineage>
        <taxon>Eukaryota</taxon>
        <taxon>Metazoa</taxon>
        <taxon>Spiralia</taxon>
        <taxon>Lophotrochozoa</taxon>
        <taxon>Mollusca</taxon>
        <taxon>Gastropoda</taxon>
        <taxon>Caenogastropoda</taxon>
        <taxon>Sorbeoconcha</taxon>
        <taxon>Cerithioidea</taxon>
        <taxon>Batillariidae</taxon>
        <taxon>Batillaria</taxon>
    </lineage>
</organism>
<evidence type="ECO:0000313" key="4">
    <source>
        <dbReference type="Proteomes" id="UP001519460"/>
    </source>
</evidence>
<comment type="similarity">
    <text evidence="1">Belongs to the cornifelin family.</text>
</comment>
<evidence type="ECO:0000256" key="1">
    <source>
        <dbReference type="ARBA" id="ARBA00009024"/>
    </source>
</evidence>
<protein>
    <submittedName>
        <fullName evidence="3">Uncharacterized protein</fullName>
    </submittedName>
</protein>
<keyword evidence="4" id="KW-1185">Reference proteome</keyword>
<sequence>MVKLTAYTPTVDQTAMAVTTPDQTPTLETNIDGDQPASSTSPASSQSGGALTSQPKSTTKSFTRVSLNMPFDEAHSEREWTSPFCSCKSNRGSCCWMCCCWPYYRYSVSTRLGETPFMPLIPCAAFALRVKMRALFSIKGSIIKDFFAALCCEPCVVCQMTRELDNVGL</sequence>
<dbReference type="InterPro" id="IPR006461">
    <property type="entry name" value="PLAC_motif_containing"/>
</dbReference>
<feature type="region of interest" description="Disordered" evidence="2">
    <location>
        <begin position="15"/>
        <end position="60"/>
    </location>
</feature>
<feature type="compositionally biased region" description="Polar residues" evidence="2">
    <location>
        <begin position="15"/>
        <end position="29"/>
    </location>
</feature>
<feature type="compositionally biased region" description="Low complexity" evidence="2">
    <location>
        <begin position="35"/>
        <end position="49"/>
    </location>
</feature>